<dbReference type="Proteomes" id="UP000001880">
    <property type="component" value="Chromosome"/>
</dbReference>
<dbReference type="AlphaFoldDB" id="D0LYH6"/>
<gene>
    <name evidence="5" type="ordered locus">Hoch_5358</name>
</gene>
<feature type="domain" description="CusB-like beta-barrel" evidence="3">
    <location>
        <begin position="253"/>
        <end position="320"/>
    </location>
</feature>
<dbReference type="Gene3D" id="2.40.420.20">
    <property type="match status" value="1"/>
</dbReference>
<evidence type="ECO:0000256" key="1">
    <source>
        <dbReference type="ARBA" id="ARBA00009477"/>
    </source>
</evidence>
<feature type="domain" description="Multidrug resistance protein MdtA-like C-terminal permuted SH3" evidence="4">
    <location>
        <begin position="327"/>
        <end position="382"/>
    </location>
</feature>
<sequence length="396" mass="42520">MLRRHWKRLAVFATVLVLVWLGVRQWRGDAVEVVQLQPRTLIQTVVTPGRVAPPFEIRLAALAAAQVLAVEVEEGERVTAGALLVAFDDAEARAQVAEAEAQVAQAQARARGVRVLDAPASLESLRQGQAELAEAESQWARTQSLFDAGTISAAERDSARTRLDLARSRVRTAELELAARRGGSALQAAQAELALAESRLAAARARLERLNLRAPADATVVRRAVEPGETVSLGTELLVLARAGGTQIIVEPDEKNLPLLALGQPALVSAEAFAAQRFAAEVSFIAPAVDRMRGTIELKLDVPEPPAYLRTDMTVSVEIEVARRERALVLPAEAVRDLGRGQPWVLVVERGRAVRREVSVGVRGEGAVEIVDGLEPGDEVVAAGETVEPAARVRAR</sequence>
<proteinExistence type="inferred from homology"/>
<dbReference type="RefSeq" id="WP_012830434.1">
    <property type="nucleotide sequence ID" value="NC_013440.1"/>
</dbReference>
<reference evidence="5 6" key="1">
    <citation type="journal article" date="2010" name="Stand. Genomic Sci.">
        <title>Complete genome sequence of Haliangium ochraceum type strain (SMP-2).</title>
        <authorList>
            <consortium name="US DOE Joint Genome Institute (JGI-PGF)"/>
            <person name="Ivanova N."/>
            <person name="Daum C."/>
            <person name="Lang E."/>
            <person name="Abt B."/>
            <person name="Kopitz M."/>
            <person name="Saunders E."/>
            <person name="Lapidus A."/>
            <person name="Lucas S."/>
            <person name="Glavina Del Rio T."/>
            <person name="Nolan M."/>
            <person name="Tice H."/>
            <person name="Copeland A."/>
            <person name="Cheng J.F."/>
            <person name="Chen F."/>
            <person name="Bruce D."/>
            <person name="Goodwin L."/>
            <person name="Pitluck S."/>
            <person name="Mavromatis K."/>
            <person name="Pati A."/>
            <person name="Mikhailova N."/>
            <person name="Chen A."/>
            <person name="Palaniappan K."/>
            <person name="Land M."/>
            <person name="Hauser L."/>
            <person name="Chang Y.J."/>
            <person name="Jeffries C.D."/>
            <person name="Detter J.C."/>
            <person name="Brettin T."/>
            <person name="Rohde M."/>
            <person name="Goker M."/>
            <person name="Bristow J."/>
            <person name="Markowitz V."/>
            <person name="Eisen J.A."/>
            <person name="Hugenholtz P."/>
            <person name="Kyrpides N.C."/>
            <person name="Klenk H.P."/>
        </authorList>
    </citation>
    <scope>NUCLEOTIDE SEQUENCE [LARGE SCALE GENOMIC DNA]</scope>
    <source>
        <strain evidence="6">DSM 14365 / CIP 107738 / JCM 11303 / AJ 13395 / SMP-2</strain>
    </source>
</reference>
<dbReference type="InterPro" id="IPR058627">
    <property type="entry name" value="MdtA-like_C"/>
</dbReference>
<dbReference type="SUPFAM" id="SSF111369">
    <property type="entry name" value="HlyD-like secretion proteins"/>
    <property type="match status" value="3"/>
</dbReference>
<keyword evidence="2" id="KW-0175">Coiled coil</keyword>
<dbReference type="Gene3D" id="2.40.30.170">
    <property type="match status" value="1"/>
</dbReference>
<dbReference type="NCBIfam" id="TIGR01730">
    <property type="entry name" value="RND_mfp"/>
    <property type="match status" value="1"/>
</dbReference>
<dbReference type="PANTHER" id="PTHR30469">
    <property type="entry name" value="MULTIDRUG RESISTANCE PROTEIN MDTA"/>
    <property type="match status" value="1"/>
</dbReference>
<dbReference type="EMBL" id="CP001804">
    <property type="protein sequence ID" value="ACY17842.1"/>
    <property type="molecule type" value="Genomic_DNA"/>
</dbReference>
<dbReference type="InterPro" id="IPR006143">
    <property type="entry name" value="RND_pump_MFP"/>
</dbReference>
<dbReference type="PANTHER" id="PTHR30469:SF15">
    <property type="entry name" value="HLYD FAMILY OF SECRETION PROTEINS"/>
    <property type="match status" value="1"/>
</dbReference>
<protein>
    <submittedName>
        <fullName evidence="5">Efflux transporter, RND family, MFP subunit</fullName>
    </submittedName>
</protein>
<accession>D0LYH6</accession>
<dbReference type="KEGG" id="hoh:Hoch_5358"/>
<dbReference type="Gene3D" id="1.10.287.470">
    <property type="entry name" value="Helix hairpin bin"/>
    <property type="match status" value="1"/>
</dbReference>
<dbReference type="GO" id="GO:1990281">
    <property type="term" value="C:efflux pump complex"/>
    <property type="evidence" value="ECO:0007669"/>
    <property type="project" value="TreeGrafter"/>
</dbReference>
<comment type="similarity">
    <text evidence="1">Belongs to the membrane fusion protein (MFP) (TC 8.A.1) family.</text>
</comment>
<dbReference type="eggNOG" id="COG0845">
    <property type="taxonomic scope" value="Bacteria"/>
</dbReference>
<evidence type="ECO:0000313" key="5">
    <source>
        <dbReference type="EMBL" id="ACY17842.1"/>
    </source>
</evidence>
<evidence type="ECO:0000313" key="6">
    <source>
        <dbReference type="Proteomes" id="UP000001880"/>
    </source>
</evidence>
<evidence type="ECO:0000259" key="4">
    <source>
        <dbReference type="Pfam" id="PF25967"/>
    </source>
</evidence>
<evidence type="ECO:0000256" key="2">
    <source>
        <dbReference type="SAM" id="Coils"/>
    </source>
</evidence>
<dbReference type="Pfam" id="PF25954">
    <property type="entry name" value="Beta-barrel_RND_2"/>
    <property type="match status" value="1"/>
</dbReference>
<keyword evidence="6" id="KW-1185">Reference proteome</keyword>
<feature type="coiled-coil region" evidence="2">
    <location>
        <begin position="156"/>
        <end position="213"/>
    </location>
</feature>
<dbReference type="STRING" id="502025.Hoch_5358"/>
<dbReference type="HOGENOM" id="CLU_018816_14_4_7"/>
<name>D0LYH6_HALO1</name>
<dbReference type="InterPro" id="IPR058792">
    <property type="entry name" value="Beta-barrel_RND_2"/>
</dbReference>
<dbReference type="GO" id="GO:0015562">
    <property type="term" value="F:efflux transmembrane transporter activity"/>
    <property type="evidence" value="ECO:0007669"/>
    <property type="project" value="TreeGrafter"/>
</dbReference>
<feature type="coiled-coil region" evidence="2">
    <location>
        <begin position="87"/>
        <end position="116"/>
    </location>
</feature>
<dbReference type="Gene3D" id="2.40.50.100">
    <property type="match status" value="1"/>
</dbReference>
<evidence type="ECO:0000259" key="3">
    <source>
        <dbReference type="Pfam" id="PF25954"/>
    </source>
</evidence>
<dbReference type="Pfam" id="PF25967">
    <property type="entry name" value="RND-MFP_C"/>
    <property type="match status" value="1"/>
</dbReference>
<organism evidence="5 6">
    <name type="scientific">Haliangium ochraceum (strain DSM 14365 / JCM 11303 / SMP-2)</name>
    <dbReference type="NCBI Taxonomy" id="502025"/>
    <lineage>
        <taxon>Bacteria</taxon>
        <taxon>Pseudomonadati</taxon>
        <taxon>Myxococcota</taxon>
        <taxon>Polyangia</taxon>
        <taxon>Haliangiales</taxon>
        <taxon>Kofleriaceae</taxon>
        <taxon>Haliangium</taxon>
    </lineage>
</organism>